<comment type="caution">
    <text evidence="1">The sequence shown here is derived from an EMBL/GenBank/DDBJ whole genome shotgun (WGS) entry which is preliminary data.</text>
</comment>
<name>A0ACB8SR34_9AGAM</name>
<evidence type="ECO:0000313" key="1">
    <source>
        <dbReference type="EMBL" id="KAI0058895.1"/>
    </source>
</evidence>
<evidence type="ECO:0000313" key="2">
    <source>
        <dbReference type="Proteomes" id="UP000814140"/>
    </source>
</evidence>
<reference evidence="1" key="1">
    <citation type="submission" date="2021-03" db="EMBL/GenBank/DDBJ databases">
        <authorList>
            <consortium name="DOE Joint Genome Institute"/>
            <person name="Ahrendt S."/>
            <person name="Looney B.P."/>
            <person name="Miyauchi S."/>
            <person name="Morin E."/>
            <person name="Drula E."/>
            <person name="Courty P.E."/>
            <person name="Chicoki N."/>
            <person name="Fauchery L."/>
            <person name="Kohler A."/>
            <person name="Kuo A."/>
            <person name="Labutti K."/>
            <person name="Pangilinan J."/>
            <person name="Lipzen A."/>
            <person name="Riley R."/>
            <person name="Andreopoulos W."/>
            <person name="He G."/>
            <person name="Johnson J."/>
            <person name="Barry K.W."/>
            <person name="Grigoriev I.V."/>
            <person name="Nagy L."/>
            <person name="Hibbett D."/>
            <person name="Henrissat B."/>
            <person name="Matheny P.B."/>
            <person name="Labbe J."/>
            <person name="Martin F."/>
        </authorList>
    </citation>
    <scope>NUCLEOTIDE SEQUENCE</scope>
    <source>
        <strain evidence="1">HHB10654</strain>
    </source>
</reference>
<keyword evidence="2" id="KW-1185">Reference proteome</keyword>
<gene>
    <name evidence="1" type="ORF">BV25DRAFT_1187017</name>
</gene>
<sequence length="299" mass="33100">MSCQGMIEANPDVSGIGIRVNFYVTILLIAAIPQTPHTHSLLGALYTNAGLAGLGLLITAIIQTAQGQLSLYHAIVVQHILFFLGIGVSASGKYKWSTARIALTYAVTFATSVAYLAWALYMWVNVERFGPQAACNGNIKYVFFFVSVRATVPWLHKLWMASLIIGAFALLVSTLVGLGVHMCLARARDEEALDRIAEAQEEHGERHWTSYIVSFPLLSAIYATVVLELIVHRNRHVVDESQEEQWTFGQVLALVMIITSLNEVVHFFFGLLSRSRKDRAADPEGTCLETVRRNSFSTE</sequence>
<dbReference type="EMBL" id="MU277231">
    <property type="protein sequence ID" value="KAI0058895.1"/>
    <property type="molecule type" value="Genomic_DNA"/>
</dbReference>
<reference evidence="1" key="2">
    <citation type="journal article" date="2022" name="New Phytol.">
        <title>Evolutionary transition to the ectomycorrhizal habit in the genomes of a hyperdiverse lineage of mushroom-forming fungi.</title>
        <authorList>
            <person name="Looney B."/>
            <person name="Miyauchi S."/>
            <person name="Morin E."/>
            <person name="Drula E."/>
            <person name="Courty P.E."/>
            <person name="Kohler A."/>
            <person name="Kuo A."/>
            <person name="LaButti K."/>
            <person name="Pangilinan J."/>
            <person name="Lipzen A."/>
            <person name="Riley R."/>
            <person name="Andreopoulos W."/>
            <person name="He G."/>
            <person name="Johnson J."/>
            <person name="Nolan M."/>
            <person name="Tritt A."/>
            <person name="Barry K.W."/>
            <person name="Grigoriev I.V."/>
            <person name="Nagy L.G."/>
            <person name="Hibbett D."/>
            <person name="Henrissat B."/>
            <person name="Matheny P.B."/>
            <person name="Labbe J."/>
            <person name="Martin F.M."/>
        </authorList>
    </citation>
    <scope>NUCLEOTIDE SEQUENCE</scope>
    <source>
        <strain evidence="1">HHB10654</strain>
    </source>
</reference>
<organism evidence="1 2">
    <name type="scientific">Artomyces pyxidatus</name>
    <dbReference type="NCBI Taxonomy" id="48021"/>
    <lineage>
        <taxon>Eukaryota</taxon>
        <taxon>Fungi</taxon>
        <taxon>Dikarya</taxon>
        <taxon>Basidiomycota</taxon>
        <taxon>Agaricomycotina</taxon>
        <taxon>Agaricomycetes</taxon>
        <taxon>Russulales</taxon>
        <taxon>Auriscalpiaceae</taxon>
        <taxon>Artomyces</taxon>
    </lineage>
</organism>
<accession>A0ACB8SR34</accession>
<protein>
    <submittedName>
        <fullName evidence="1">Uncharacterized protein</fullName>
    </submittedName>
</protein>
<proteinExistence type="predicted"/>
<dbReference type="Proteomes" id="UP000814140">
    <property type="component" value="Unassembled WGS sequence"/>
</dbReference>